<gene>
    <name evidence="3" type="ORF">ABE541_22345</name>
</gene>
<dbReference type="Proteomes" id="UP001409291">
    <property type="component" value="Unassembled WGS sequence"/>
</dbReference>
<proteinExistence type="predicted"/>
<keyword evidence="4" id="KW-1185">Reference proteome</keyword>
<accession>A0ABV0BZ29</accession>
<evidence type="ECO:0000313" key="3">
    <source>
        <dbReference type="EMBL" id="MEN5380025.1"/>
    </source>
</evidence>
<protein>
    <submittedName>
        <fullName evidence="3">Alpha/beta fold hydrolase</fullName>
    </submittedName>
</protein>
<feature type="signal peptide" evidence="1">
    <location>
        <begin position="1"/>
        <end position="20"/>
    </location>
</feature>
<dbReference type="Pfam" id="PF12146">
    <property type="entry name" value="Hydrolase_4"/>
    <property type="match status" value="1"/>
</dbReference>
<dbReference type="InterPro" id="IPR029058">
    <property type="entry name" value="AB_hydrolase_fold"/>
</dbReference>
<dbReference type="PANTHER" id="PTHR43265">
    <property type="entry name" value="ESTERASE ESTD"/>
    <property type="match status" value="1"/>
</dbReference>
<dbReference type="RefSeq" id="WP_346582883.1">
    <property type="nucleotide sequence ID" value="NZ_JBDJNQ010000013.1"/>
</dbReference>
<dbReference type="SUPFAM" id="SSF53474">
    <property type="entry name" value="alpha/beta-Hydrolases"/>
    <property type="match status" value="1"/>
</dbReference>
<keyword evidence="1" id="KW-0732">Signal</keyword>
<dbReference type="InterPro" id="IPR053145">
    <property type="entry name" value="AB_hydrolase_Est10"/>
</dbReference>
<evidence type="ECO:0000313" key="4">
    <source>
        <dbReference type="Proteomes" id="UP001409291"/>
    </source>
</evidence>
<evidence type="ECO:0000256" key="1">
    <source>
        <dbReference type="SAM" id="SignalP"/>
    </source>
</evidence>
<dbReference type="InterPro" id="IPR022742">
    <property type="entry name" value="Hydrolase_4"/>
</dbReference>
<dbReference type="EMBL" id="JBDJNQ010000013">
    <property type="protein sequence ID" value="MEN5380025.1"/>
    <property type="molecule type" value="Genomic_DNA"/>
</dbReference>
<sequence>MKLKLLLTFLTATCFINQLAAQDLPSKTVWEGKIENIRIFLRISKDSLTNQYVAVFDSPDQGAMGLKVSELKVTNDSVTAFSAQIGGGFYGAFKSGRTELVGEWKQGGALPLVLKRVEKEFEIKRPQMPKAPFPYKEEKVIYYNTDKSIQYGATLTLPDTNKQVPAVILITGSGQQDRDETLFGHKPFWVIADYLSRNGIAVLRVDDRGVGETTGEVMNATSLDFAGDVLVGMEYLKAHQGIDSKKIGLIGHSEGGIIGPMAAVQSKDVAFIVSLAGVGIKGRELMAMQLKSNYEQLGLNTEEVSRFDSLLNMLFDLSATYSDNEELKPIFAKKMKEWLNSQPEPFLAKLGYTGPQAYNNIDEFAARFFLPWMRSFLKYDPATTLTKIKIPVLALNGEKDVQVSAQENLSGFKTLLTKAGNKNFKVIAMPGLNHLFQHAKTGLVSEYVTIEETISPEVLNIMKNWIKSL</sequence>
<feature type="domain" description="Serine aminopeptidase S33" evidence="2">
    <location>
        <begin position="191"/>
        <end position="281"/>
    </location>
</feature>
<name>A0ABV0BZ29_9SPHI</name>
<dbReference type="Gene3D" id="3.40.50.1820">
    <property type="entry name" value="alpha/beta hydrolase"/>
    <property type="match status" value="1"/>
</dbReference>
<comment type="caution">
    <text evidence="3">The sequence shown here is derived from an EMBL/GenBank/DDBJ whole genome shotgun (WGS) entry which is preliminary data.</text>
</comment>
<organism evidence="3 4">
    <name type="scientific">Sphingobacterium kitahiroshimense</name>
    <dbReference type="NCBI Taxonomy" id="470446"/>
    <lineage>
        <taxon>Bacteria</taxon>
        <taxon>Pseudomonadati</taxon>
        <taxon>Bacteroidota</taxon>
        <taxon>Sphingobacteriia</taxon>
        <taxon>Sphingobacteriales</taxon>
        <taxon>Sphingobacteriaceae</taxon>
        <taxon>Sphingobacterium</taxon>
    </lineage>
</organism>
<feature type="chain" id="PRO_5047182242" evidence="1">
    <location>
        <begin position="21"/>
        <end position="469"/>
    </location>
</feature>
<keyword evidence="3" id="KW-0378">Hydrolase</keyword>
<evidence type="ECO:0000259" key="2">
    <source>
        <dbReference type="Pfam" id="PF12146"/>
    </source>
</evidence>
<reference evidence="3 4" key="1">
    <citation type="submission" date="2024-04" db="EMBL/GenBank/DDBJ databases">
        <title>WGS of bacteria from Torrens River.</title>
        <authorList>
            <person name="Wyrsch E.R."/>
            <person name="Drigo B."/>
        </authorList>
    </citation>
    <scope>NUCLEOTIDE SEQUENCE [LARGE SCALE GENOMIC DNA]</scope>
    <source>
        <strain evidence="3 4">TWI391</strain>
    </source>
</reference>
<dbReference type="PANTHER" id="PTHR43265:SF1">
    <property type="entry name" value="ESTERASE ESTD"/>
    <property type="match status" value="1"/>
</dbReference>
<dbReference type="GO" id="GO:0016787">
    <property type="term" value="F:hydrolase activity"/>
    <property type="evidence" value="ECO:0007669"/>
    <property type="project" value="UniProtKB-KW"/>
</dbReference>